<keyword evidence="5 9" id="KW-0227">DNA damage</keyword>
<evidence type="ECO:0000256" key="5">
    <source>
        <dbReference type="ARBA" id="ARBA00022763"/>
    </source>
</evidence>
<dbReference type="Proteomes" id="UP000266483">
    <property type="component" value="Unassembled WGS sequence"/>
</dbReference>
<keyword evidence="4" id="KW-0547">Nucleotide-binding</keyword>
<dbReference type="InterPro" id="IPR004604">
    <property type="entry name" value="DNA_recomb/repair_RecN"/>
</dbReference>
<evidence type="ECO:0000256" key="1">
    <source>
        <dbReference type="ARBA" id="ARBA00003618"/>
    </source>
</evidence>
<feature type="domain" description="RecF/RecN/SMC N-terminal" evidence="11">
    <location>
        <begin position="2"/>
        <end position="502"/>
    </location>
</feature>
<evidence type="ECO:0000259" key="11">
    <source>
        <dbReference type="Pfam" id="PF02463"/>
    </source>
</evidence>
<keyword evidence="10" id="KW-0175">Coiled coil</keyword>
<name>A0ABX9MZ43_9BURK</name>
<evidence type="ECO:0000313" key="12">
    <source>
        <dbReference type="EMBL" id="RII84254.1"/>
    </source>
</evidence>
<keyword evidence="6" id="KW-0067">ATP-binding</keyword>
<evidence type="ECO:0000256" key="3">
    <source>
        <dbReference type="ARBA" id="ARBA00021315"/>
    </source>
</evidence>
<evidence type="ECO:0000313" key="13">
    <source>
        <dbReference type="Proteomes" id="UP000266483"/>
    </source>
</evidence>
<accession>A0ABX9MZ43</accession>
<dbReference type="EMBL" id="NQOU01000001">
    <property type="protein sequence ID" value="RII84254.1"/>
    <property type="molecule type" value="Genomic_DNA"/>
</dbReference>
<dbReference type="CDD" id="cd03241">
    <property type="entry name" value="ABC_RecN"/>
    <property type="match status" value="2"/>
</dbReference>
<dbReference type="Gene3D" id="3.40.50.300">
    <property type="entry name" value="P-loop containing nucleotide triphosphate hydrolases"/>
    <property type="match status" value="2"/>
</dbReference>
<keyword evidence="13" id="KW-1185">Reference proteome</keyword>
<dbReference type="NCBIfam" id="TIGR00634">
    <property type="entry name" value="recN"/>
    <property type="match status" value="1"/>
</dbReference>
<dbReference type="NCBIfam" id="NF008121">
    <property type="entry name" value="PRK10869.1"/>
    <property type="match status" value="1"/>
</dbReference>
<evidence type="ECO:0000256" key="4">
    <source>
        <dbReference type="ARBA" id="ARBA00022741"/>
    </source>
</evidence>
<dbReference type="Pfam" id="PF02463">
    <property type="entry name" value="SMC_N"/>
    <property type="match status" value="1"/>
</dbReference>
<dbReference type="InterPro" id="IPR003395">
    <property type="entry name" value="RecF/RecN/SMC_N"/>
</dbReference>
<comment type="function">
    <text evidence="1 9">May be involved in recombinational repair of damaged DNA.</text>
</comment>
<evidence type="ECO:0000256" key="8">
    <source>
        <dbReference type="ARBA" id="ARBA00033408"/>
    </source>
</evidence>
<organism evidence="12 13">
    <name type="scientific">Neopusillimonas maritima</name>
    <dbReference type="NCBI Taxonomy" id="2026239"/>
    <lineage>
        <taxon>Bacteria</taxon>
        <taxon>Pseudomonadati</taxon>
        <taxon>Pseudomonadota</taxon>
        <taxon>Betaproteobacteria</taxon>
        <taxon>Burkholderiales</taxon>
        <taxon>Alcaligenaceae</taxon>
        <taxon>Neopusillimonas</taxon>
    </lineage>
</organism>
<reference evidence="12 13" key="1">
    <citation type="submission" date="2017-08" db="EMBL/GenBank/DDBJ databases">
        <title>Pusillimonas indicus sp. nov., a member of the family Alcaligenaceae isolated from surface seawater.</title>
        <authorList>
            <person name="Li J."/>
        </authorList>
    </citation>
    <scope>NUCLEOTIDE SEQUENCE [LARGE SCALE GENOMIC DNA]</scope>
    <source>
        <strain evidence="12 13">17-4A</strain>
    </source>
</reference>
<sequence length="548" mass="60765">MLRTLHLRDFVIVDQAELHFDAGFTVFSGETGAGKSILIDALSLVLGARSDARFVREGCKRTDISALFSAPETLAQWLEEQSLETDHDELVLRRVIDQQGRSKAYINGIPATLAQLKELGEHLVDIHGQHAHQSLLQPASQRALLDTQGGHIALAQEVQQHWQHWQTAKRHLARALEQTDKLNEERDRLEWQASELERLDLQPGEWETLTTEHHRLAHAQSLLENANRALEALDNDDQGARHFLNMAAQQMEHMLRHDEAVRSLYETLESARIATAETVSDLNAYLDRIDLDPERLAQAEQRMSAIFELARKFRIEPENIPEFQADIAQKLREASANADISHLQQDVDTYYQKYLKAAKALSKARAKAAQTMSGQVTDAMQTLAMKGGCFEIGLNNGGENAHGLENVEFLVAGHTGATPRPLAKVASGGELARISLALSVIASQAARVPTLIFDEVDSGVGGAVAEVVGQLLKSLGQQHQVLCVTHLPQVAAYGHHHYRVSKKVIQNKTKSTIELLAPTDRVDEVARMLGGLEITDTTIRHAKEMLAR</sequence>
<keyword evidence="7 9" id="KW-0234">DNA repair</keyword>
<proteinExistence type="inferred from homology"/>
<dbReference type="SUPFAM" id="SSF52540">
    <property type="entry name" value="P-loop containing nucleoside triphosphate hydrolases"/>
    <property type="match status" value="1"/>
</dbReference>
<dbReference type="PANTHER" id="PTHR11059">
    <property type="entry name" value="DNA REPAIR PROTEIN RECN"/>
    <property type="match status" value="1"/>
</dbReference>
<feature type="coiled-coil region" evidence="10">
    <location>
        <begin position="172"/>
        <end position="236"/>
    </location>
</feature>
<evidence type="ECO:0000256" key="2">
    <source>
        <dbReference type="ARBA" id="ARBA00009441"/>
    </source>
</evidence>
<dbReference type="PIRSF" id="PIRSF003128">
    <property type="entry name" value="RecN"/>
    <property type="match status" value="1"/>
</dbReference>
<evidence type="ECO:0000256" key="9">
    <source>
        <dbReference type="PIRNR" id="PIRNR003128"/>
    </source>
</evidence>
<dbReference type="PANTHER" id="PTHR11059:SF0">
    <property type="entry name" value="DNA REPAIR PROTEIN RECN"/>
    <property type="match status" value="1"/>
</dbReference>
<evidence type="ECO:0000256" key="10">
    <source>
        <dbReference type="SAM" id="Coils"/>
    </source>
</evidence>
<evidence type="ECO:0000256" key="7">
    <source>
        <dbReference type="ARBA" id="ARBA00023204"/>
    </source>
</evidence>
<gene>
    <name evidence="12" type="ORF">CJO09_03285</name>
</gene>
<protein>
    <recommendedName>
        <fullName evidence="3 9">DNA repair protein RecN</fullName>
    </recommendedName>
    <alternativeName>
        <fullName evidence="8 9">Recombination protein N</fullName>
    </alternativeName>
</protein>
<dbReference type="InterPro" id="IPR027417">
    <property type="entry name" value="P-loop_NTPase"/>
</dbReference>
<dbReference type="RefSeq" id="WP_119441038.1">
    <property type="nucleotide sequence ID" value="NZ_CP170494.1"/>
</dbReference>
<evidence type="ECO:0000256" key="6">
    <source>
        <dbReference type="ARBA" id="ARBA00022840"/>
    </source>
</evidence>
<comment type="caution">
    <text evidence="12">The sequence shown here is derived from an EMBL/GenBank/DDBJ whole genome shotgun (WGS) entry which is preliminary data.</text>
</comment>
<comment type="similarity">
    <text evidence="2 9">Belongs to the RecN family.</text>
</comment>